<feature type="transmembrane region" description="Helical" evidence="7">
    <location>
        <begin position="163"/>
        <end position="181"/>
    </location>
</feature>
<evidence type="ECO:0000256" key="7">
    <source>
        <dbReference type="SAM" id="Phobius"/>
    </source>
</evidence>
<dbReference type="OrthoDB" id="1926781at2759"/>
<organism evidence="9 10">
    <name type="scientific">Cavenderia fasciculata</name>
    <name type="common">Slime mold</name>
    <name type="synonym">Dictyostelium fasciculatum</name>
    <dbReference type="NCBI Taxonomy" id="261658"/>
    <lineage>
        <taxon>Eukaryota</taxon>
        <taxon>Amoebozoa</taxon>
        <taxon>Evosea</taxon>
        <taxon>Eumycetozoa</taxon>
        <taxon>Dictyostelia</taxon>
        <taxon>Acytosteliales</taxon>
        <taxon>Cavenderiaceae</taxon>
        <taxon>Cavenderia</taxon>
    </lineage>
</organism>
<protein>
    <submittedName>
        <fullName evidence="9">Translocon-associated protein TRAP alpha subunit</fullName>
    </submittedName>
</protein>
<dbReference type="PANTHER" id="PTHR12924:SF0">
    <property type="entry name" value="TRANSLOCON-ASSOCIATED PROTEIN SUBUNIT ALPHA"/>
    <property type="match status" value="1"/>
</dbReference>
<keyword evidence="10" id="KW-1185">Reference proteome</keyword>
<dbReference type="Pfam" id="PF03896">
    <property type="entry name" value="TRAP_alpha"/>
    <property type="match status" value="1"/>
</dbReference>
<evidence type="ECO:0000256" key="1">
    <source>
        <dbReference type="ARBA" id="ARBA00004115"/>
    </source>
</evidence>
<keyword evidence="4" id="KW-0256">Endoplasmic reticulum</keyword>
<dbReference type="GO" id="GO:0005789">
    <property type="term" value="C:endoplasmic reticulum membrane"/>
    <property type="evidence" value="ECO:0007669"/>
    <property type="project" value="UniProtKB-SubCell"/>
</dbReference>
<dbReference type="AlphaFoldDB" id="F4QAX9"/>
<evidence type="ECO:0000256" key="4">
    <source>
        <dbReference type="ARBA" id="ARBA00022824"/>
    </source>
</evidence>
<keyword evidence="6 7" id="KW-0472">Membrane</keyword>
<dbReference type="Proteomes" id="UP000007797">
    <property type="component" value="Unassembled WGS sequence"/>
</dbReference>
<reference evidence="10" key="1">
    <citation type="journal article" date="2011" name="Genome Res.">
        <title>Phylogeny-wide analysis of social amoeba genomes highlights ancient origins for complex intercellular communication.</title>
        <authorList>
            <person name="Heidel A.J."/>
            <person name="Lawal H.M."/>
            <person name="Felder M."/>
            <person name="Schilde C."/>
            <person name="Helps N.R."/>
            <person name="Tunggal B."/>
            <person name="Rivero F."/>
            <person name="John U."/>
            <person name="Schleicher M."/>
            <person name="Eichinger L."/>
            <person name="Platzer M."/>
            <person name="Noegel A.A."/>
            <person name="Schaap P."/>
            <person name="Gloeckner G."/>
        </authorList>
    </citation>
    <scope>NUCLEOTIDE SEQUENCE [LARGE SCALE GENOMIC DNA]</scope>
    <source>
        <strain evidence="10">SH3</strain>
    </source>
</reference>
<evidence type="ECO:0000256" key="2">
    <source>
        <dbReference type="ARBA" id="ARBA00022692"/>
    </source>
</evidence>
<proteinExistence type="predicted"/>
<keyword evidence="5 7" id="KW-1133">Transmembrane helix</keyword>
<dbReference type="PANTHER" id="PTHR12924">
    <property type="entry name" value="TRANSLOCON-ASSOCIATED PROTEIN, ALPHA SUBUNIT"/>
    <property type="match status" value="1"/>
</dbReference>
<evidence type="ECO:0000256" key="5">
    <source>
        <dbReference type="ARBA" id="ARBA00022989"/>
    </source>
</evidence>
<accession>F4QAX9</accession>
<dbReference type="GeneID" id="14867202"/>
<sequence>MYKLTALLFAILLAFICGVLAQEDTIVEEPVAPVSDISFSYIFPDYPTKEFPAGSVIEVLIGFTNNGEVDYNVSAIYASLNHAQETKHYIQNYTKAEYGVNVKPGFQATLPYRFVPSEYLEPRQFALLVSVDYRADQQNFTSTFFNSTILIVEKPVSFDIEHFFLILFGLGLVALIGYIVYGKLPKAQKASTLSIINKIKTSAGVKETSQKKVVKSSAGEDNWLIDAADKKPKKVVKKSNNIQQTQKANKVITKSQITSGTAGIIRFFAKLNCKQKRSKNRLHIKHVNLSGQVVFFVRAVIVTDNSRLP</sequence>
<evidence type="ECO:0000256" key="6">
    <source>
        <dbReference type="ARBA" id="ARBA00023136"/>
    </source>
</evidence>
<dbReference type="KEGG" id="dfa:DFA_09861"/>
<keyword evidence="2 7" id="KW-0812">Transmembrane</keyword>
<dbReference type="InterPro" id="IPR005595">
    <property type="entry name" value="TRAP_alpha"/>
</dbReference>
<feature type="signal peptide" evidence="8">
    <location>
        <begin position="1"/>
        <end position="21"/>
    </location>
</feature>
<feature type="chain" id="PRO_5003320112" evidence="8">
    <location>
        <begin position="22"/>
        <end position="309"/>
    </location>
</feature>
<name>F4QAX9_CACFS</name>
<evidence type="ECO:0000256" key="8">
    <source>
        <dbReference type="SAM" id="SignalP"/>
    </source>
</evidence>
<dbReference type="RefSeq" id="XP_004351758.1">
    <property type="nucleotide sequence ID" value="XM_004351706.1"/>
</dbReference>
<dbReference type="STRING" id="1054147.F4QAX9"/>
<comment type="subcellular location">
    <subcellularLocation>
        <location evidence="1">Endoplasmic reticulum membrane</location>
        <topology evidence="1">Single-pass type I membrane protein</topology>
    </subcellularLocation>
</comment>
<dbReference type="EMBL" id="GL883026">
    <property type="protein sequence ID" value="EGG15038.1"/>
    <property type="molecule type" value="Genomic_DNA"/>
</dbReference>
<evidence type="ECO:0000256" key="3">
    <source>
        <dbReference type="ARBA" id="ARBA00022729"/>
    </source>
</evidence>
<gene>
    <name evidence="9" type="primary">ssr1</name>
    <name evidence="9" type="ORF">DFA_09861</name>
</gene>
<evidence type="ECO:0000313" key="9">
    <source>
        <dbReference type="EMBL" id="EGG15038.1"/>
    </source>
</evidence>
<evidence type="ECO:0000313" key="10">
    <source>
        <dbReference type="Proteomes" id="UP000007797"/>
    </source>
</evidence>
<keyword evidence="3 8" id="KW-0732">Signal</keyword>